<name>A0ABQ3KFN7_9PSEU</name>
<dbReference type="InterPro" id="IPR050510">
    <property type="entry name" value="Cation_transp_ATPase_P-type"/>
</dbReference>
<protein>
    <submittedName>
        <fullName evidence="1">Uncharacterized protein</fullName>
    </submittedName>
</protein>
<dbReference type="PANTHER" id="PTHR43294">
    <property type="entry name" value="SODIUM/POTASSIUM-TRANSPORTING ATPASE SUBUNIT ALPHA"/>
    <property type="match status" value="1"/>
</dbReference>
<dbReference type="Pfam" id="PF00702">
    <property type="entry name" value="Hydrolase"/>
    <property type="match status" value="1"/>
</dbReference>
<organism evidence="1 2">
    <name type="scientific">Amycolatopsis bullii</name>
    <dbReference type="NCBI Taxonomy" id="941987"/>
    <lineage>
        <taxon>Bacteria</taxon>
        <taxon>Bacillati</taxon>
        <taxon>Actinomycetota</taxon>
        <taxon>Actinomycetes</taxon>
        <taxon>Pseudonocardiales</taxon>
        <taxon>Pseudonocardiaceae</taxon>
        <taxon>Amycolatopsis</taxon>
    </lineage>
</organism>
<dbReference type="SUPFAM" id="SSF56784">
    <property type="entry name" value="HAD-like"/>
    <property type="match status" value="1"/>
</dbReference>
<dbReference type="InterPro" id="IPR001757">
    <property type="entry name" value="P_typ_ATPase"/>
</dbReference>
<sequence length="151" mass="15996">MTSGRVLTGAELAALPGAEFEETVAGTQVFARVSPGQKLDLVRALQRRGHVVAMTGDGVNDAPALRRADIGVAMGKGGTDAARQAADMVLTDDDFASIEAAVRWAAACSTTCGSSSRGRCRPTSARAWWSWWRSCSVRRCRSSRCRSCGST</sequence>
<dbReference type="Proteomes" id="UP000649955">
    <property type="component" value="Unassembled WGS sequence"/>
</dbReference>
<dbReference type="InterPro" id="IPR036412">
    <property type="entry name" value="HAD-like_sf"/>
</dbReference>
<gene>
    <name evidence="1" type="ORF">GCM10017567_35300</name>
</gene>
<dbReference type="PANTHER" id="PTHR43294:SF20">
    <property type="entry name" value="P-TYPE ATPASE"/>
    <property type="match status" value="1"/>
</dbReference>
<dbReference type="PRINTS" id="PR00120">
    <property type="entry name" value="HATPASE"/>
</dbReference>
<accession>A0ABQ3KFN7</accession>
<dbReference type="PRINTS" id="PR00119">
    <property type="entry name" value="CATATPASE"/>
</dbReference>
<evidence type="ECO:0000313" key="2">
    <source>
        <dbReference type="Proteomes" id="UP000649955"/>
    </source>
</evidence>
<reference evidence="2" key="1">
    <citation type="journal article" date="2019" name="Int. J. Syst. Evol. Microbiol.">
        <title>The Global Catalogue of Microorganisms (GCM) 10K type strain sequencing project: providing services to taxonomists for standard genome sequencing and annotation.</title>
        <authorList>
            <consortium name="The Broad Institute Genomics Platform"/>
            <consortium name="The Broad Institute Genome Sequencing Center for Infectious Disease"/>
            <person name="Wu L."/>
            <person name="Ma J."/>
        </authorList>
    </citation>
    <scope>NUCLEOTIDE SEQUENCE [LARGE SCALE GENOMIC DNA]</scope>
    <source>
        <strain evidence="2">CGMCC 4.7680</strain>
    </source>
</reference>
<dbReference type="Gene3D" id="3.40.50.1000">
    <property type="entry name" value="HAD superfamily/HAD-like"/>
    <property type="match status" value="1"/>
</dbReference>
<dbReference type="InterPro" id="IPR023214">
    <property type="entry name" value="HAD_sf"/>
</dbReference>
<dbReference type="NCBIfam" id="TIGR01494">
    <property type="entry name" value="ATPase_P-type"/>
    <property type="match status" value="1"/>
</dbReference>
<dbReference type="EMBL" id="BNAW01000013">
    <property type="protein sequence ID" value="GHG14412.1"/>
    <property type="molecule type" value="Genomic_DNA"/>
</dbReference>
<evidence type="ECO:0000313" key="1">
    <source>
        <dbReference type="EMBL" id="GHG14412.1"/>
    </source>
</evidence>
<keyword evidence="2" id="KW-1185">Reference proteome</keyword>
<proteinExistence type="predicted"/>
<comment type="caution">
    <text evidence="1">The sequence shown here is derived from an EMBL/GenBank/DDBJ whole genome shotgun (WGS) entry which is preliminary data.</text>
</comment>